<dbReference type="InterPro" id="IPR011059">
    <property type="entry name" value="Metal-dep_hydrolase_composite"/>
</dbReference>
<dbReference type="PANTHER" id="PTHR43794:SF11">
    <property type="entry name" value="AMIDOHYDROLASE-RELATED DOMAIN-CONTAINING PROTEIN"/>
    <property type="match status" value="1"/>
</dbReference>
<evidence type="ECO:0000256" key="2">
    <source>
        <dbReference type="ARBA" id="ARBA00022801"/>
    </source>
</evidence>
<gene>
    <name evidence="5" type="ORF">CLV68_0757</name>
</gene>
<keyword evidence="6" id="KW-1185">Reference proteome</keyword>
<dbReference type="SUPFAM" id="SSF51338">
    <property type="entry name" value="Composite domain of metallo-dependent hydrolases"/>
    <property type="match status" value="1"/>
</dbReference>
<dbReference type="Proteomes" id="UP000282454">
    <property type="component" value="Unassembled WGS sequence"/>
</dbReference>
<protein>
    <submittedName>
        <fullName evidence="5">5-methylthioadenosine/S-adenosylhomocysteine deaminase</fullName>
    </submittedName>
</protein>
<dbReference type="GO" id="GO:0019239">
    <property type="term" value="F:deaminase activity"/>
    <property type="evidence" value="ECO:0007669"/>
    <property type="project" value="UniProtKB-ARBA"/>
</dbReference>
<evidence type="ECO:0000256" key="1">
    <source>
        <dbReference type="ARBA" id="ARBA00022723"/>
    </source>
</evidence>
<evidence type="ECO:0000256" key="3">
    <source>
        <dbReference type="ARBA" id="ARBA00022833"/>
    </source>
</evidence>
<dbReference type="Gene3D" id="3.20.20.140">
    <property type="entry name" value="Metal-dependent hydrolases"/>
    <property type="match status" value="1"/>
</dbReference>
<accession>A0A421B6X7</accession>
<name>A0A421B6X7_9PSEU</name>
<dbReference type="Gene3D" id="2.30.40.10">
    <property type="entry name" value="Urease, subunit C, domain 1"/>
    <property type="match status" value="1"/>
</dbReference>
<feature type="domain" description="Amidohydrolase-related" evidence="4">
    <location>
        <begin position="55"/>
        <end position="408"/>
    </location>
</feature>
<keyword evidence="1" id="KW-0479">Metal-binding</keyword>
<evidence type="ECO:0000313" key="5">
    <source>
        <dbReference type="EMBL" id="RLK60256.1"/>
    </source>
</evidence>
<organism evidence="5 6">
    <name type="scientific">Actinokineospora cianjurensis</name>
    <dbReference type="NCBI Taxonomy" id="585224"/>
    <lineage>
        <taxon>Bacteria</taxon>
        <taxon>Bacillati</taxon>
        <taxon>Actinomycetota</taxon>
        <taxon>Actinomycetes</taxon>
        <taxon>Pseudonocardiales</taxon>
        <taxon>Pseudonocardiaceae</taxon>
        <taxon>Actinokineospora</taxon>
    </lineage>
</organism>
<dbReference type="FunFam" id="3.20.20.140:FF:000014">
    <property type="entry name" value="5-methylthioadenosine/S-adenosylhomocysteine deaminase"/>
    <property type="match status" value="1"/>
</dbReference>
<dbReference type="SUPFAM" id="SSF51556">
    <property type="entry name" value="Metallo-dependent hydrolases"/>
    <property type="match status" value="1"/>
</dbReference>
<keyword evidence="2" id="KW-0378">Hydrolase</keyword>
<dbReference type="InterPro" id="IPR050287">
    <property type="entry name" value="MTA/SAH_deaminase"/>
</dbReference>
<dbReference type="PANTHER" id="PTHR43794">
    <property type="entry name" value="AMINOHYDROLASE SSNA-RELATED"/>
    <property type="match status" value="1"/>
</dbReference>
<dbReference type="RefSeq" id="WP_121389174.1">
    <property type="nucleotide sequence ID" value="NZ_RCDD01000001.1"/>
</dbReference>
<comment type="caution">
    <text evidence="5">The sequence shown here is derived from an EMBL/GenBank/DDBJ whole genome shotgun (WGS) entry which is preliminary data.</text>
</comment>
<evidence type="ECO:0000313" key="6">
    <source>
        <dbReference type="Proteomes" id="UP000282454"/>
    </source>
</evidence>
<dbReference type="Pfam" id="PF01979">
    <property type="entry name" value="Amidohydro_1"/>
    <property type="match status" value="1"/>
</dbReference>
<dbReference type="OrthoDB" id="3189065at2"/>
<dbReference type="CDD" id="cd01298">
    <property type="entry name" value="ATZ_TRZ_like"/>
    <property type="match status" value="1"/>
</dbReference>
<reference evidence="5 6" key="1">
    <citation type="submission" date="2018-10" db="EMBL/GenBank/DDBJ databases">
        <title>Genomic Encyclopedia of Archaeal and Bacterial Type Strains, Phase II (KMG-II): from individual species to whole genera.</title>
        <authorList>
            <person name="Goeker M."/>
        </authorList>
    </citation>
    <scope>NUCLEOTIDE SEQUENCE [LARGE SCALE GENOMIC DNA]</scope>
    <source>
        <strain evidence="5 6">DSM 45657</strain>
    </source>
</reference>
<dbReference type="GO" id="GO:0016814">
    <property type="term" value="F:hydrolase activity, acting on carbon-nitrogen (but not peptide) bonds, in cyclic amidines"/>
    <property type="evidence" value="ECO:0007669"/>
    <property type="project" value="UniProtKB-ARBA"/>
</dbReference>
<evidence type="ECO:0000259" key="4">
    <source>
        <dbReference type="Pfam" id="PF01979"/>
    </source>
</evidence>
<dbReference type="InterPro" id="IPR032466">
    <property type="entry name" value="Metal_Hydrolase"/>
</dbReference>
<dbReference type="GO" id="GO:0046872">
    <property type="term" value="F:metal ion binding"/>
    <property type="evidence" value="ECO:0007669"/>
    <property type="project" value="UniProtKB-KW"/>
</dbReference>
<keyword evidence="3" id="KW-0862">Zinc</keyword>
<dbReference type="InterPro" id="IPR006680">
    <property type="entry name" value="Amidohydro-rel"/>
</dbReference>
<dbReference type="AlphaFoldDB" id="A0A421B6X7"/>
<dbReference type="EMBL" id="RCDD01000001">
    <property type="protein sequence ID" value="RLK60256.1"/>
    <property type="molecule type" value="Genomic_DNA"/>
</dbReference>
<sequence length="434" mass="45307">MPLRLHAPVILPCDPECGVLRDAVLDIAEDGRITHVGPAADAPEHRGPSRRLTGILMPGLVNAHAHSPMTLLRGLGGDLPLMRWLTEVIWPTEAKLTPDDVYAGMVLGSLEMLKAGVTTSAEMYFHGEELVRAVLDTGARLVLAPAIIDAPGWDWAEQLANTSNWIDNDGLRFGPGERIEIGYGPHSAYTLSPDALGQVGAAARERGALVQIHVAESLPEDVAQREKYGTVPALLDQVGLFGGRVLAAHAVHLSDDDIQTLKRYGVGVAHCPGSNMKLASGIARLADLRAAGVAVGVGTDGPASNDDLDLWEDVRLAGLLARVSTMDSTVVGAADLLLMATRGGAAALSRTDIGVLEPGAWADLVHVGVDDPAFAGGLDIADEHLLSNLVWAAGSRTVSDVWVAGEQVVAGTVPTGVDEHGALAKARGAAGRLV</sequence>
<proteinExistence type="predicted"/>